<organism evidence="1">
    <name type="scientific">uncultured Caudovirales phage</name>
    <dbReference type="NCBI Taxonomy" id="2100421"/>
    <lineage>
        <taxon>Viruses</taxon>
        <taxon>Duplodnaviria</taxon>
        <taxon>Heunggongvirae</taxon>
        <taxon>Uroviricota</taxon>
        <taxon>Caudoviricetes</taxon>
        <taxon>Peduoviridae</taxon>
        <taxon>Maltschvirus</taxon>
        <taxon>Maltschvirus maltsch</taxon>
    </lineage>
</organism>
<proteinExistence type="predicted"/>
<gene>
    <name evidence="1" type="ORF">UFOVP190_313</name>
</gene>
<name>A0A6J7WPI2_9CAUD</name>
<evidence type="ECO:0000313" key="1">
    <source>
        <dbReference type="EMBL" id="CAB5214903.1"/>
    </source>
</evidence>
<dbReference type="EMBL" id="LR798243">
    <property type="protein sequence ID" value="CAB5214903.1"/>
    <property type="molecule type" value="Genomic_DNA"/>
</dbReference>
<reference evidence="1" key="1">
    <citation type="submission" date="2020-05" db="EMBL/GenBank/DDBJ databases">
        <authorList>
            <person name="Chiriac C."/>
            <person name="Salcher M."/>
            <person name="Ghai R."/>
            <person name="Kavagutti S V."/>
        </authorList>
    </citation>
    <scope>NUCLEOTIDE SEQUENCE</scope>
</reference>
<sequence>MVDPKLPKCYNSCIVNETERQMSEFKSWEEMSELEKLACEYWDFYKEAHGFRPRGIDTSSWTVEQFQAEFAELGRICEQNEAIRKEDEAHAAVKFEARIAGLIASGAGDRATAIRWVAEAEGAGQDAEYLCFLLGLEYGYFAGDFFS</sequence>
<protein>
    <submittedName>
        <fullName evidence="1">Uncharacterized protein</fullName>
    </submittedName>
</protein>
<accession>A0A6J7WPI2</accession>